<accession>A0ABN8XUQ4</accession>
<evidence type="ECO:0000256" key="1">
    <source>
        <dbReference type="SAM" id="MobiDB-lite"/>
    </source>
</evidence>
<feature type="compositionally biased region" description="Basic residues" evidence="1">
    <location>
        <begin position="219"/>
        <end position="231"/>
    </location>
</feature>
<feature type="region of interest" description="Disordered" evidence="1">
    <location>
        <begin position="255"/>
        <end position="369"/>
    </location>
</feature>
<proteinExistence type="predicted"/>
<dbReference type="Proteomes" id="UP001176941">
    <property type="component" value="Chromosome 1"/>
</dbReference>
<organism evidence="2 3">
    <name type="scientific">Rangifer tarandus platyrhynchus</name>
    <name type="common">Svalbard reindeer</name>
    <dbReference type="NCBI Taxonomy" id="3082113"/>
    <lineage>
        <taxon>Eukaryota</taxon>
        <taxon>Metazoa</taxon>
        <taxon>Chordata</taxon>
        <taxon>Craniata</taxon>
        <taxon>Vertebrata</taxon>
        <taxon>Euteleostomi</taxon>
        <taxon>Mammalia</taxon>
        <taxon>Eutheria</taxon>
        <taxon>Laurasiatheria</taxon>
        <taxon>Artiodactyla</taxon>
        <taxon>Ruminantia</taxon>
        <taxon>Pecora</taxon>
        <taxon>Cervidae</taxon>
        <taxon>Odocoileinae</taxon>
        <taxon>Rangifer</taxon>
    </lineage>
</organism>
<protein>
    <submittedName>
        <fullName evidence="2">Uncharacterized protein</fullName>
    </submittedName>
</protein>
<name>A0ABN8XUQ4_RANTA</name>
<dbReference type="EMBL" id="OX459937">
    <property type="protein sequence ID" value="CAI9152709.1"/>
    <property type="molecule type" value="Genomic_DNA"/>
</dbReference>
<keyword evidence="3" id="KW-1185">Reference proteome</keyword>
<evidence type="ECO:0000313" key="2">
    <source>
        <dbReference type="EMBL" id="CAI9152709.1"/>
    </source>
</evidence>
<feature type="region of interest" description="Disordered" evidence="1">
    <location>
        <begin position="198"/>
        <end position="242"/>
    </location>
</feature>
<evidence type="ECO:0000313" key="3">
    <source>
        <dbReference type="Proteomes" id="UP001176941"/>
    </source>
</evidence>
<reference evidence="2" key="1">
    <citation type="submission" date="2023-04" db="EMBL/GenBank/DDBJ databases">
        <authorList>
            <consortium name="ELIXIR-Norway"/>
        </authorList>
    </citation>
    <scope>NUCLEOTIDE SEQUENCE [LARGE SCALE GENOMIC DNA]</scope>
</reference>
<gene>
    <name evidence="2" type="ORF">MRATA1EN1_LOCUS1671</name>
</gene>
<sequence>MIRHPGTRIPKHQLKVRSTTSLIKNSRVACSKGPSGRSAGLLGAGLRALTLFSSISDPPAPLPLAVPPPARLLRSPCVPLTGTNSPGRRRSHRDLQTLAAPPLSRADGFPPFGLSPTGQGPGQDNSAISVYIRGLNWSGGRTTRPRLQVAGARPKDARGMLTSCARTRMQLLEPAPAPVHAALALLLPAHTLTPPMEATASDQEQLGGDDRPLPPLHPAKLHGKHQTRVHGRPSGASTDLASGPDALQVMARHPEPGVQWQPTRGCRQPHPQELTAGRDPKGSHLGPGCSVRTQRRSQGAGTVSAALGARRVSRGHWSEGSSSFPELSWCQAPGHRAGIKGRGRLSPALGTQEDACPQEQPEQPGRTAE</sequence>